<reference evidence="2 3" key="1">
    <citation type="submission" date="2021-04" db="EMBL/GenBank/DDBJ databases">
        <authorList>
            <person name="Bliznina A."/>
        </authorList>
    </citation>
    <scope>NUCLEOTIDE SEQUENCE [LARGE SCALE GENOMIC DNA]</scope>
</reference>
<organism evidence="2 3">
    <name type="scientific">Oikopleura dioica</name>
    <name type="common">Tunicate</name>
    <dbReference type="NCBI Taxonomy" id="34765"/>
    <lineage>
        <taxon>Eukaryota</taxon>
        <taxon>Metazoa</taxon>
        <taxon>Chordata</taxon>
        <taxon>Tunicata</taxon>
        <taxon>Appendicularia</taxon>
        <taxon>Copelata</taxon>
        <taxon>Oikopleuridae</taxon>
        <taxon>Oikopleura</taxon>
    </lineage>
</organism>
<evidence type="ECO:0000313" key="3">
    <source>
        <dbReference type="Proteomes" id="UP001158576"/>
    </source>
</evidence>
<protein>
    <submittedName>
        <fullName evidence="2">Oidioi.mRNA.OKI2018_I69.chr1.g1755.t1.cds</fullName>
    </submittedName>
</protein>
<dbReference type="InterPro" id="IPR027443">
    <property type="entry name" value="IPNS-like_sf"/>
</dbReference>
<dbReference type="Proteomes" id="UP001158576">
    <property type="component" value="Chromosome 1"/>
</dbReference>
<accession>A0ABN7SV73</accession>
<proteinExistence type="predicted"/>
<feature type="domain" description="Isopenicillin N synthase-like Fe(2+) 2OG dioxygenase" evidence="1">
    <location>
        <begin position="1"/>
        <end position="50"/>
    </location>
</feature>
<name>A0ABN7SV73_OIKDI</name>
<gene>
    <name evidence="2" type="ORF">OKIOD_LOCUS10520</name>
</gene>
<dbReference type="InterPro" id="IPR044861">
    <property type="entry name" value="IPNS-like_FE2OG_OXY"/>
</dbReference>
<keyword evidence="3" id="KW-1185">Reference proteome</keyword>
<dbReference type="EMBL" id="OU015566">
    <property type="protein sequence ID" value="CAG5105012.1"/>
    <property type="molecule type" value="Genomic_DNA"/>
</dbReference>
<dbReference type="Gene3D" id="2.60.120.330">
    <property type="entry name" value="B-lactam Antibiotic, Isopenicillin N Synthase, Chain"/>
    <property type="match status" value="1"/>
</dbReference>
<evidence type="ECO:0000313" key="2">
    <source>
        <dbReference type="EMBL" id="CAG5105012.1"/>
    </source>
</evidence>
<dbReference type="Pfam" id="PF03171">
    <property type="entry name" value="2OG-FeII_Oxy"/>
    <property type="match status" value="1"/>
</dbReference>
<evidence type="ECO:0000259" key="1">
    <source>
        <dbReference type="Pfam" id="PF03171"/>
    </source>
</evidence>
<sequence>MQDDAGGLEAMSKDEWFSIPPIKDTFVVNFGNLLEHLTYGVIPATFHQTLTWLSIYLLKDTKMDEKLTRLEEFKWNAHELSEIKRKKEEKGKIFDASEDETFREFFDRVGLRPKFSEDDGKMFYHVWVMIERDGPYDD</sequence>
<dbReference type="SUPFAM" id="SSF51197">
    <property type="entry name" value="Clavaminate synthase-like"/>
    <property type="match status" value="1"/>
</dbReference>